<evidence type="ECO:0000313" key="4">
    <source>
        <dbReference type="EMBL" id="SHD78174.1"/>
    </source>
</evidence>
<organism evidence="3 5">
    <name type="scientific">[Clostridium] ultunense Esp</name>
    <dbReference type="NCBI Taxonomy" id="1288971"/>
    <lineage>
        <taxon>Bacteria</taxon>
        <taxon>Bacillati</taxon>
        <taxon>Bacillota</taxon>
        <taxon>Tissierellia</taxon>
        <taxon>Tissierellales</taxon>
        <taxon>Tepidimicrobiaceae</taxon>
        <taxon>Schnuerera</taxon>
    </lineage>
</organism>
<protein>
    <submittedName>
        <fullName evidence="3">Uncharacterized protein</fullName>
    </submittedName>
</protein>
<dbReference type="EMBL" id="LT669839">
    <property type="protein sequence ID" value="SHD78174.1"/>
    <property type="molecule type" value="Genomic_DNA"/>
</dbReference>
<name>A0A1M4PN18_9FIRM</name>
<dbReference type="AlphaFoldDB" id="A0A1M4PN18"/>
<proteinExistence type="predicted"/>
<dbReference type="EMBL" id="LT669839">
    <property type="protein sequence ID" value="SHD76889.1"/>
    <property type="molecule type" value="Genomic_DNA"/>
</dbReference>
<gene>
    <name evidence="1" type="ORF">CUESP1_0647</name>
    <name evidence="2" type="ORF">CUESP1_1164</name>
    <name evidence="3" type="ORF">CUESP1_1525</name>
    <name evidence="4" type="ORF">CUESP1_2843</name>
</gene>
<evidence type="ECO:0000313" key="2">
    <source>
        <dbReference type="EMBL" id="SHD76537.1"/>
    </source>
</evidence>
<dbReference type="OrthoDB" id="9815354at2"/>
<dbReference type="EMBL" id="LT669839">
    <property type="protein sequence ID" value="SHD76537.1"/>
    <property type="molecule type" value="Genomic_DNA"/>
</dbReference>
<evidence type="ECO:0000313" key="5">
    <source>
        <dbReference type="Proteomes" id="UP000245423"/>
    </source>
</evidence>
<sequence>MTRRKGTYLSNWYWKVKQRRGTKKAIIGLARKILVIIYTLLKENLSYDEDKFTEIQVNHEKQREKKLIRELKKRGYMVEPLIA</sequence>
<evidence type="ECO:0000313" key="1">
    <source>
        <dbReference type="EMBL" id="SHD76031.1"/>
    </source>
</evidence>
<dbReference type="EMBL" id="LT669839">
    <property type="protein sequence ID" value="SHD76031.1"/>
    <property type="molecule type" value="Genomic_DNA"/>
</dbReference>
<dbReference type="Proteomes" id="UP000245423">
    <property type="component" value="Chromosome 1"/>
</dbReference>
<evidence type="ECO:0000313" key="3">
    <source>
        <dbReference type="EMBL" id="SHD76889.1"/>
    </source>
</evidence>
<keyword evidence="5" id="KW-1185">Reference proteome</keyword>
<accession>A0A1M4PN18</accession>
<reference evidence="3 5" key="1">
    <citation type="submission" date="2016-11" db="EMBL/GenBank/DDBJ databases">
        <authorList>
            <person name="Manzoor S."/>
        </authorList>
    </citation>
    <scope>NUCLEOTIDE SEQUENCE [LARGE SCALE GENOMIC DNA]</scope>
    <source>
        <strain evidence="3">Clostridium ultunense strain Esp</strain>
    </source>
</reference>
<dbReference type="RefSeq" id="WP_025640462.1">
    <property type="nucleotide sequence ID" value="NZ_LT669839.1"/>
</dbReference>